<dbReference type="GO" id="GO:0032259">
    <property type="term" value="P:methylation"/>
    <property type="evidence" value="ECO:0007669"/>
    <property type="project" value="UniProtKB-KW"/>
</dbReference>
<evidence type="ECO:0000256" key="6">
    <source>
        <dbReference type="RuleBase" id="RU000461"/>
    </source>
</evidence>
<evidence type="ECO:0000313" key="8">
    <source>
        <dbReference type="EMBL" id="KAF1929577.1"/>
    </source>
</evidence>
<keyword evidence="6" id="KW-0503">Monooxygenase</keyword>
<organism evidence="8 9">
    <name type="scientific">Didymella exigua CBS 183.55</name>
    <dbReference type="NCBI Taxonomy" id="1150837"/>
    <lineage>
        <taxon>Eukaryota</taxon>
        <taxon>Fungi</taxon>
        <taxon>Dikarya</taxon>
        <taxon>Ascomycota</taxon>
        <taxon>Pezizomycotina</taxon>
        <taxon>Dothideomycetes</taxon>
        <taxon>Pleosporomycetidae</taxon>
        <taxon>Pleosporales</taxon>
        <taxon>Pleosporineae</taxon>
        <taxon>Didymellaceae</taxon>
        <taxon>Didymella</taxon>
    </lineage>
</organism>
<keyword evidence="3 5" id="KW-0479">Metal-binding</keyword>
<dbReference type="OrthoDB" id="3934656at2759"/>
<dbReference type="GeneID" id="54349756"/>
<dbReference type="SUPFAM" id="SSF48264">
    <property type="entry name" value="Cytochrome P450"/>
    <property type="match status" value="1"/>
</dbReference>
<dbReference type="PANTHER" id="PTHR24305:SF232">
    <property type="entry name" value="P450, PUTATIVE (EUROFUNG)-RELATED"/>
    <property type="match status" value="1"/>
</dbReference>
<comment type="cofactor">
    <cofactor evidence="1 5">
        <name>heme</name>
        <dbReference type="ChEBI" id="CHEBI:30413"/>
    </cofactor>
</comment>
<evidence type="ECO:0000256" key="2">
    <source>
        <dbReference type="ARBA" id="ARBA00010617"/>
    </source>
</evidence>
<evidence type="ECO:0000256" key="1">
    <source>
        <dbReference type="ARBA" id="ARBA00001971"/>
    </source>
</evidence>
<gene>
    <name evidence="8" type="ORF">M421DRAFT_419369</name>
</gene>
<dbReference type="EMBL" id="ML978965">
    <property type="protein sequence ID" value="KAF1929577.1"/>
    <property type="molecule type" value="Genomic_DNA"/>
</dbReference>
<dbReference type="InterPro" id="IPR050121">
    <property type="entry name" value="Cytochrome_P450_monoxygenase"/>
</dbReference>
<dbReference type="Proteomes" id="UP000800082">
    <property type="component" value="Unassembled WGS sequence"/>
</dbReference>
<proteinExistence type="inferred from homology"/>
<protein>
    <submittedName>
        <fullName evidence="8">Pisatin demethylase</fullName>
    </submittedName>
</protein>
<keyword evidence="8" id="KW-0808">Transferase</keyword>
<evidence type="ECO:0000256" key="7">
    <source>
        <dbReference type="SAM" id="Phobius"/>
    </source>
</evidence>
<dbReference type="GO" id="GO:0004497">
    <property type="term" value="F:monooxygenase activity"/>
    <property type="evidence" value="ECO:0007669"/>
    <property type="project" value="UniProtKB-KW"/>
</dbReference>
<evidence type="ECO:0000256" key="5">
    <source>
        <dbReference type="PIRSR" id="PIRSR602401-1"/>
    </source>
</evidence>
<dbReference type="Pfam" id="PF00067">
    <property type="entry name" value="p450"/>
    <property type="match status" value="1"/>
</dbReference>
<feature type="binding site" description="axial binding residue" evidence="5">
    <location>
        <position position="463"/>
    </location>
    <ligand>
        <name>heme</name>
        <dbReference type="ChEBI" id="CHEBI:30413"/>
    </ligand>
    <ligandPart>
        <name>Fe</name>
        <dbReference type="ChEBI" id="CHEBI:18248"/>
    </ligandPart>
</feature>
<dbReference type="PROSITE" id="PS00086">
    <property type="entry name" value="CYTOCHROME_P450"/>
    <property type="match status" value="1"/>
</dbReference>
<keyword evidence="8" id="KW-0489">Methyltransferase</keyword>
<name>A0A6A5RWB3_9PLEO</name>
<evidence type="ECO:0000256" key="4">
    <source>
        <dbReference type="ARBA" id="ARBA00023004"/>
    </source>
</evidence>
<keyword evidence="6" id="KW-0560">Oxidoreductase</keyword>
<keyword evidence="4 5" id="KW-0408">Iron</keyword>
<dbReference type="GO" id="GO:0016705">
    <property type="term" value="F:oxidoreductase activity, acting on paired donors, with incorporation or reduction of molecular oxygen"/>
    <property type="evidence" value="ECO:0007669"/>
    <property type="project" value="InterPro"/>
</dbReference>
<keyword evidence="7" id="KW-0472">Membrane</keyword>
<feature type="transmembrane region" description="Helical" evidence="7">
    <location>
        <begin position="12"/>
        <end position="29"/>
    </location>
</feature>
<dbReference type="InterPro" id="IPR001128">
    <property type="entry name" value="Cyt_P450"/>
</dbReference>
<accession>A0A6A5RWB3</accession>
<dbReference type="AlphaFoldDB" id="A0A6A5RWB3"/>
<comment type="similarity">
    <text evidence="2 6">Belongs to the cytochrome P450 family.</text>
</comment>
<dbReference type="PRINTS" id="PR00385">
    <property type="entry name" value="P450"/>
</dbReference>
<dbReference type="GO" id="GO:0008168">
    <property type="term" value="F:methyltransferase activity"/>
    <property type="evidence" value="ECO:0007669"/>
    <property type="project" value="UniProtKB-KW"/>
</dbReference>
<reference evidence="8" key="1">
    <citation type="journal article" date="2020" name="Stud. Mycol.">
        <title>101 Dothideomycetes genomes: a test case for predicting lifestyles and emergence of pathogens.</title>
        <authorList>
            <person name="Haridas S."/>
            <person name="Albert R."/>
            <person name="Binder M."/>
            <person name="Bloem J."/>
            <person name="Labutti K."/>
            <person name="Salamov A."/>
            <person name="Andreopoulos B."/>
            <person name="Baker S."/>
            <person name="Barry K."/>
            <person name="Bills G."/>
            <person name="Bluhm B."/>
            <person name="Cannon C."/>
            <person name="Castanera R."/>
            <person name="Culley D."/>
            <person name="Daum C."/>
            <person name="Ezra D."/>
            <person name="Gonzalez J."/>
            <person name="Henrissat B."/>
            <person name="Kuo A."/>
            <person name="Liang C."/>
            <person name="Lipzen A."/>
            <person name="Lutzoni F."/>
            <person name="Magnuson J."/>
            <person name="Mondo S."/>
            <person name="Nolan M."/>
            <person name="Ohm R."/>
            <person name="Pangilinan J."/>
            <person name="Park H.-J."/>
            <person name="Ramirez L."/>
            <person name="Alfaro M."/>
            <person name="Sun H."/>
            <person name="Tritt A."/>
            <person name="Yoshinaga Y."/>
            <person name="Zwiers L.-H."/>
            <person name="Turgeon B."/>
            <person name="Goodwin S."/>
            <person name="Spatafora J."/>
            <person name="Crous P."/>
            <person name="Grigoriev I."/>
        </authorList>
    </citation>
    <scope>NUCLEOTIDE SEQUENCE</scope>
    <source>
        <strain evidence="8">CBS 183.55</strain>
    </source>
</reference>
<evidence type="ECO:0000313" key="9">
    <source>
        <dbReference type="Proteomes" id="UP000800082"/>
    </source>
</evidence>
<dbReference type="GO" id="GO:0005506">
    <property type="term" value="F:iron ion binding"/>
    <property type="evidence" value="ECO:0007669"/>
    <property type="project" value="InterPro"/>
</dbReference>
<keyword evidence="9" id="KW-1185">Reference proteome</keyword>
<dbReference type="InterPro" id="IPR036396">
    <property type="entry name" value="Cyt_P450_sf"/>
</dbReference>
<dbReference type="RefSeq" id="XP_033449825.1">
    <property type="nucleotide sequence ID" value="XM_033592088.1"/>
</dbReference>
<evidence type="ECO:0000256" key="3">
    <source>
        <dbReference type="ARBA" id="ARBA00022723"/>
    </source>
</evidence>
<dbReference type="PRINTS" id="PR00463">
    <property type="entry name" value="EP450I"/>
</dbReference>
<keyword evidence="7" id="KW-1133">Transmembrane helix</keyword>
<keyword evidence="7" id="KW-0812">Transmembrane</keyword>
<dbReference type="Gene3D" id="1.10.630.10">
    <property type="entry name" value="Cytochrome P450"/>
    <property type="match status" value="1"/>
</dbReference>
<dbReference type="InterPro" id="IPR017972">
    <property type="entry name" value="Cyt_P450_CS"/>
</dbReference>
<dbReference type="GO" id="GO:0020037">
    <property type="term" value="F:heme binding"/>
    <property type="evidence" value="ECO:0007669"/>
    <property type="project" value="InterPro"/>
</dbReference>
<keyword evidence="5 6" id="KW-0349">Heme</keyword>
<dbReference type="PANTHER" id="PTHR24305">
    <property type="entry name" value="CYTOCHROME P450"/>
    <property type="match status" value="1"/>
</dbReference>
<dbReference type="InterPro" id="IPR002401">
    <property type="entry name" value="Cyt_P450_E_grp-I"/>
</dbReference>
<sequence length="513" mass="57606">MELATGTLPQIFLFVPTLIFAALAYRIIFTQFFHPLSSFPGPWYLTSFSLSLALVSLTKREPEYLIHLIRKYGTDKPIRISPTMLLFPSASALKDIYRSPACNRKTNLYGSGVLGPPHMFSTLDGEEHRALRKALSNAPWTIGQLKNTWEPRFDAQVNLFMAKMAEHARAGRTVCLSDKVAEFAADIMSMVSFTEPFGCVERQEDIRDILKNWRLGLSFFGFACRWRWFRDVALQLPVVGLWFLPKTENGSGMGWLMCEADRQVSAREEKNAATAVEEYGDGKGRKDFMQYCLEARSSDGAPLTASQKRAHVTLLIQAGADTTATAMGCILRFLVTSPEAFIRAREEIKKADEAGLLSAPVQYEETRQHLPYFVGCIKEGLRLQPPGTNLYARIAPKEGKVIDGHFVPGGTEVTSYAYCVQRDQALYDESAEEFEPERWLGSEKQTFELEAAQFTFGMGPRVCLGKDVAVMEMYKLLPEIVRRFDIELVEPGRYVVDGGVAYNVGFTGKLIVR</sequence>